<name>A0A1I8EPP3_WUCBA</name>
<evidence type="ECO:0000259" key="3">
    <source>
        <dbReference type="PROSITE" id="PS51043"/>
    </source>
</evidence>
<evidence type="ECO:0000256" key="1">
    <source>
        <dbReference type="ARBA" id="ARBA00038464"/>
    </source>
</evidence>
<evidence type="ECO:0000313" key="4">
    <source>
        <dbReference type="WBParaSite" id="maker-PairedContig_2377-snap-gene-2.15-mRNA-1"/>
    </source>
</evidence>
<dbReference type="PROSITE" id="PS51043">
    <property type="entry name" value="DDHD"/>
    <property type="match status" value="1"/>
</dbReference>
<dbReference type="SMART" id="SM01127">
    <property type="entry name" value="DDHD"/>
    <property type="match status" value="1"/>
</dbReference>
<dbReference type="GO" id="GO:0004620">
    <property type="term" value="F:phospholipase activity"/>
    <property type="evidence" value="ECO:0007669"/>
    <property type="project" value="TreeGrafter"/>
</dbReference>
<dbReference type="PANTHER" id="PTHR23509:SF48">
    <property type="entry name" value="INTRACELLULAR PHOSPHOLIPASE A1"/>
    <property type="match status" value="1"/>
</dbReference>
<dbReference type="AlphaFoldDB" id="A0A1I8EPP3"/>
<reference evidence="4 5" key="1">
    <citation type="submission" date="2016-11" db="UniProtKB">
        <authorList>
            <consortium name="WormBaseParasite"/>
        </authorList>
    </citation>
    <scope>IDENTIFICATION</scope>
    <source>
        <strain evidence="4 5">pt0022</strain>
    </source>
</reference>
<comment type="similarity">
    <text evidence="1">Belongs to the PA-PLA1 family.</text>
</comment>
<proteinExistence type="inferred from homology"/>
<dbReference type="InterPro" id="IPR058055">
    <property type="entry name" value="PA-PLA1"/>
</dbReference>
<feature type="region of interest" description="Disordered" evidence="2">
    <location>
        <begin position="625"/>
        <end position="674"/>
    </location>
</feature>
<dbReference type="WBParaSite" id="maker-PairedContig_3860-snap-gene-4.13-mRNA-1">
    <property type="protein sequence ID" value="maker-PairedContig_3860-snap-gene-4.13-mRNA-1"/>
    <property type="gene ID" value="maker-PairedContig_3860-snap-gene-4.13"/>
</dbReference>
<organism evidence="5">
    <name type="scientific">Wuchereria bancrofti</name>
    <dbReference type="NCBI Taxonomy" id="6293"/>
    <lineage>
        <taxon>Eukaryota</taxon>
        <taxon>Metazoa</taxon>
        <taxon>Ecdysozoa</taxon>
        <taxon>Nematoda</taxon>
        <taxon>Chromadorea</taxon>
        <taxon>Rhabditida</taxon>
        <taxon>Spirurina</taxon>
        <taxon>Spiruromorpha</taxon>
        <taxon>Filarioidea</taxon>
        <taxon>Onchocercidae</taxon>
        <taxon>Wuchereria</taxon>
    </lineage>
</organism>
<feature type="compositionally biased region" description="Acidic residues" evidence="2">
    <location>
        <begin position="632"/>
        <end position="643"/>
    </location>
</feature>
<evidence type="ECO:0000256" key="2">
    <source>
        <dbReference type="SAM" id="MobiDB-lite"/>
    </source>
</evidence>
<dbReference type="GO" id="GO:0005737">
    <property type="term" value="C:cytoplasm"/>
    <property type="evidence" value="ECO:0007669"/>
    <property type="project" value="TreeGrafter"/>
</dbReference>
<feature type="compositionally biased region" description="Low complexity" evidence="2">
    <location>
        <begin position="644"/>
        <end position="658"/>
    </location>
</feature>
<dbReference type="Pfam" id="PF02862">
    <property type="entry name" value="DDHD"/>
    <property type="match status" value="1"/>
</dbReference>
<sequence>MELPVSVVLLFQMSSDTATTTQEVTEDSQLNDDQALTGKELKEQVNDVYATPIAEHFPIEIENPSATTISVSISNDIALSSKIPTQVEGFPVTNSPLKAPLVPPRHRKRRVTELKCSEVRWFHRKSGTETKWTAFKGVDSLLLEVYWRQQMQIDLDQNTESYLQTMKLSTSVVVLDGLYRASEDLTMLNSIYWKDDTIEIRRGTWFLAENLQPIDPSMADPIESHHLHIFRSQTIPDAPVFSDKESSKKPILAELKLQDQYEVRWNSVIDITLYNNSKTSRLLRYIAWGKGTPLKRGYEEAEWDDGKRIIRHLILVVHGIGQKGYENLIAKNTDQVREAIYNCMDKHYPDEKSRPMVLPVEWRAALILDGGITDYVTLPKMSSMRNALNSTAMDIMYYQSPLYRNEIMEGLIRSLNNVYSLFMENHPDFDGPISIYAHSLGSVMCYDLLTCWSPLVLYDKYVAEMIEQQLAMKAEHAEILNDFQEARLLKLYGGFQLAFITQKQKLKFKIPSLCQLFQVKNMFCVGSPLAVFLIMRGSTTFVPETDTLKRVYNIFHPYDPVAYRLEPLVHKQYRLIRPIKLFSSVDLRSLRDYALLPPEINKAYIKKIKIKEKIGKEKDARVAVVGDKDHEDIEEEDECESDDSSALRPSSPGSSPRSLTPPPSETGDNKKSWWKFGSNRKEKEASEGVFEEVKLNEAQKLIEEIPSEERLPYRMDYQVQPQITDRSYWSVLKSHFAYWANPDIAAFIVNCLYREDKKQSEKY</sequence>
<dbReference type="PANTHER" id="PTHR23509">
    <property type="entry name" value="PA-PL1 PHOSPHOLIPASE FAMILY"/>
    <property type="match status" value="1"/>
</dbReference>
<dbReference type="InterPro" id="IPR004177">
    <property type="entry name" value="DDHD_dom"/>
</dbReference>
<accession>A0A1I8EPP3</accession>
<protein>
    <submittedName>
        <fullName evidence="4 5">DDHD domain-containing protein</fullName>
    </submittedName>
</protein>
<feature type="domain" description="DDHD" evidence="3">
    <location>
        <begin position="515"/>
        <end position="754"/>
    </location>
</feature>
<dbReference type="WBParaSite" id="maker-PairedContig_2377-snap-gene-2.15-mRNA-1">
    <property type="protein sequence ID" value="maker-PairedContig_2377-snap-gene-2.15-mRNA-1"/>
    <property type="gene ID" value="maker-PairedContig_2377-snap-gene-2.15"/>
</dbReference>
<evidence type="ECO:0000313" key="5">
    <source>
        <dbReference type="WBParaSite" id="maker-PairedContig_3860-snap-gene-4.13-mRNA-1"/>
    </source>
</evidence>
<dbReference type="STRING" id="6293.A0A1I8EPP3"/>
<dbReference type="GO" id="GO:0046872">
    <property type="term" value="F:metal ion binding"/>
    <property type="evidence" value="ECO:0007669"/>
    <property type="project" value="InterPro"/>
</dbReference>